<evidence type="ECO:0000313" key="1">
    <source>
        <dbReference type="EMBL" id="MEJ8305331.1"/>
    </source>
</evidence>
<dbReference type="EC" id="2.4.1.129" evidence="1"/>
<sequence length="408" mass="45490">MLGKIKNIDWTLVIILLIFMGICIPVLNSAITNSTNTNISASVKNMVAYYILGFVGFFAVAAIPYQLLIKYAVYIYVFGLGVLLLVWTPLRMTLNNADGWVSIAGISLQPAEVFKLVLIVSLSAYLARKQNDKLLFWKDVVPTASIVLIPFGLVMLQNDLGNALCYLVIVAGLLWIGNIKYTHALIFFVLATAMLIGGIHTYKTYHAPISEFVEKAGRAHWLERIDAWLLPEEASDKAMYQIEKAQLAIGNGGMLGTGYMKGELSSRVPYTYADSVVTVVAEEFGFVGMAVLLLMYFILIHRMILIALECRERAGPYIIVGIVAMLMYQIFENIGMFMGLMPLTGITLPFISYGGTSLLINMACMGVVMSIHLSNKARQKTDNILRTDHLEEEDKKQKRKLKIPYLKF</sequence>
<dbReference type="Proteomes" id="UP001380953">
    <property type="component" value="Unassembled WGS sequence"/>
</dbReference>
<keyword evidence="1" id="KW-0808">Transferase</keyword>
<accession>A0ACC6PEJ2</accession>
<evidence type="ECO:0000313" key="2">
    <source>
        <dbReference type="Proteomes" id="UP001380953"/>
    </source>
</evidence>
<name>A0ACC6PEJ2_9BACL</name>
<proteinExistence type="predicted"/>
<keyword evidence="1" id="KW-0328">Glycosyltransferase</keyword>
<dbReference type="EMBL" id="JBBKAR010000042">
    <property type="protein sequence ID" value="MEJ8305331.1"/>
    <property type="molecule type" value="Genomic_DNA"/>
</dbReference>
<protein>
    <submittedName>
        <fullName evidence="1">FtsW/RodA/SpoVE family cell cycle protein</fullName>
        <ecNumber evidence="1">2.4.1.129</ecNumber>
    </submittedName>
</protein>
<gene>
    <name evidence="1" type="ORF">WKI47_15595</name>
</gene>
<comment type="caution">
    <text evidence="1">The sequence shown here is derived from an EMBL/GenBank/DDBJ whole genome shotgun (WGS) entry which is preliminary data.</text>
</comment>
<organism evidence="1 2">
    <name type="scientific">Saccharibacillus sacchari</name>
    <dbReference type="NCBI Taxonomy" id="456493"/>
    <lineage>
        <taxon>Bacteria</taxon>
        <taxon>Bacillati</taxon>
        <taxon>Bacillota</taxon>
        <taxon>Bacilli</taxon>
        <taxon>Bacillales</taxon>
        <taxon>Paenibacillaceae</taxon>
        <taxon>Saccharibacillus</taxon>
    </lineage>
</organism>
<keyword evidence="2" id="KW-1185">Reference proteome</keyword>
<reference evidence="1" key="1">
    <citation type="submission" date="2024-03" db="EMBL/GenBank/DDBJ databases">
        <title>Whole genome sequecning of epiphytes from Marcgravia umbellata leaves.</title>
        <authorList>
            <person name="Kumar G."/>
            <person name="Savka M.A."/>
        </authorList>
    </citation>
    <scope>NUCLEOTIDE SEQUENCE</scope>
    <source>
        <strain evidence="1">RIT_BL5</strain>
    </source>
</reference>